<gene>
    <name evidence="2" type="ORF">UFOPK1874_00522</name>
</gene>
<evidence type="ECO:0000256" key="1">
    <source>
        <dbReference type="SAM" id="Phobius"/>
    </source>
</evidence>
<dbReference type="EMBL" id="CAEZUX010000041">
    <property type="protein sequence ID" value="CAB4612509.1"/>
    <property type="molecule type" value="Genomic_DNA"/>
</dbReference>
<keyword evidence="1" id="KW-0812">Transmembrane</keyword>
<organism evidence="2">
    <name type="scientific">freshwater metagenome</name>
    <dbReference type="NCBI Taxonomy" id="449393"/>
    <lineage>
        <taxon>unclassified sequences</taxon>
        <taxon>metagenomes</taxon>
        <taxon>ecological metagenomes</taxon>
    </lineage>
</organism>
<name>A0A6J6HKZ2_9ZZZZ</name>
<sequence>MTAATSPGNDRGETSIQTVLLVPVILSILFVSVHAAVLGHAGQVASVAANRGAQLAASSNNSSESTFVIRQEVRRTVMDLGSQLRSEPQLSAYMGHVRVTVRIAVPRIVPFLPDVVTRSASAPIERFIEEQDRR</sequence>
<proteinExistence type="predicted"/>
<dbReference type="AlphaFoldDB" id="A0A6J6HKZ2"/>
<reference evidence="2" key="1">
    <citation type="submission" date="2020-05" db="EMBL/GenBank/DDBJ databases">
        <authorList>
            <person name="Chiriac C."/>
            <person name="Salcher M."/>
            <person name="Ghai R."/>
            <person name="Kavagutti S V."/>
        </authorList>
    </citation>
    <scope>NUCLEOTIDE SEQUENCE</scope>
</reference>
<keyword evidence="1" id="KW-1133">Transmembrane helix</keyword>
<protein>
    <submittedName>
        <fullName evidence="2">Unannotated protein</fullName>
    </submittedName>
</protein>
<keyword evidence="1" id="KW-0472">Membrane</keyword>
<evidence type="ECO:0000313" key="2">
    <source>
        <dbReference type="EMBL" id="CAB4612509.1"/>
    </source>
</evidence>
<accession>A0A6J6HKZ2</accession>
<feature type="transmembrane region" description="Helical" evidence="1">
    <location>
        <begin position="20"/>
        <end position="41"/>
    </location>
</feature>